<accession>A0A979HK72</accession>
<dbReference type="AlphaFoldDB" id="A0A979HK72"/>
<feature type="region of interest" description="Disordered" evidence="1">
    <location>
        <begin position="35"/>
        <end position="93"/>
    </location>
</feature>
<name>A0A979HK72_ORYSJ</name>
<sequence>MHGANEKGGRDEAAAAATLLLDLVATASVLVRPPHIAAHRPAHRSNEGQSMAGRGGGEPPPAPTSSGGSHEAFTWPGYGDVLPVPPLSPDKQH</sequence>
<evidence type="ECO:0000313" key="2">
    <source>
        <dbReference type="EMBL" id="BAD45060.1"/>
    </source>
</evidence>
<proteinExistence type="predicted"/>
<dbReference type="Proteomes" id="UP000817658">
    <property type="component" value="Chromosome 1"/>
</dbReference>
<evidence type="ECO:0000256" key="1">
    <source>
        <dbReference type="SAM" id="MobiDB-lite"/>
    </source>
</evidence>
<protein>
    <submittedName>
        <fullName evidence="2">Uncharacterized protein</fullName>
    </submittedName>
</protein>
<organism evidence="2">
    <name type="scientific">Oryza sativa subsp. japonica</name>
    <name type="common">Rice</name>
    <dbReference type="NCBI Taxonomy" id="39947"/>
    <lineage>
        <taxon>Eukaryota</taxon>
        <taxon>Viridiplantae</taxon>
        <taxon>Streptophyta</taxon>
        <taxon>Embryophyta</taxon>
        <taxon>Tracheophyta</taxon>
        <taxon>Spermatophyta</taxon>
        <taxon>Magnoliopsida</taxon>
        <taxon>Liliopsida</taxon>
        <taxon>Poales</taxon>
        <taxon>Poaceae</taxon>
        <taxon>BOP clade</taxon>
        <taxon>Oryzoideae</taxon>
        <taxon>Oryzeae</taxon>
        <taxon>Oryzinae</taxon>
        <taxon>Oryza</taxon>
        <taxon>Oryza sativa</taxon>
    </lineage>
</organism>
<gene>
    <name evidence="2" type="primary">OSJNBb0032H19.19</name>
</gene>
<feature type="compositionally biased region" description="Pro residues" evidence="1">
    <location>
        <begin position="83"/>
        <end position="93"/>
    </location>
</feature>
<reference evidence="2" key="1">
    <citation type="journal article" date="2002" name="Nature">
        <title>The genome sequence and structure of rice chromosome 1.</title>
        <authorList>
            <person name="Sasaki T."/>
            <person name="Matsumoto T."/>
            <person name="Yamamoto K."/>
            <person name="Sakata K."/>
            <person name="Baba T."/>
            <person name="Katayose Y."/>
            <person name="Wu J."/>
            <person name="Niimura Y."/>
            <person name="Cheng Z."/>
            <person name="Nagamura Y."/>
            <person name="Antonio B.A."/>
            <person name="Kanamori H."/>
            <person name="Hosokawa S."/>
            <person name="Masukawa M."/>
            <person name="Arikawa K."/>
            <person name="Chiden Y."/>
            <person name="Hayashi M."/>
            <person name="Okamoto M."/>
            <person name="Ando T."/>
            <person name="Aoki H."/>
            <person name="Arita K."/>
            <person name="Hamada M."/>
            <person name="Harada C."/>
            <person name="Hijishita S."/>
            <person name="Honda M."/>
            <person name="Ichikawa Y."/>
            <person name="Idonuma A."/>
            <person name="Iijima M."/>
            <person name="Ikeda M."/>
            <person name="Ikeno M."/>
            <person name="Itoh S."/>
            <person name="Itoh T."/>
            <person name="Itoh Y."/>
            <person name="Itoh Y."/>
            <person name="Iwabuchi A."/>
            <person name="Kamiya K."/>
            <person name="Karasawa W."/>
            <person name="Katagiri S."/>
            <person name="Kikuta A."/>
            <person name="Kobayashi N."/>
            <person name="Kono I."/>
            <person name="Machita K."/>
            <person name="Maehara T."/>
            <person name="Mizuno H."/>
            <person name="Mizubayashi T."/>
            <person name="Mukai Y."/>
            <person name="Nagasaki H."/>
            <person name="Nakashima M."/>
            <person name="Nakama Y."/>
            <person name="Nakamichi Y."/>
            <person name="Nakamura M."/>
            <person name="Namiki N."/>
            <person name="Negishi M."/>
            <person name="Ohta I."/>
            <person name="Ono N."/>
            <person name="Saji S."/>
            <person name="Sakai K."/>
            <person name="Shibata M."/>
            <person name="Shimokawa T."/>
            <person name="Shomura A."/>
            <person name="Song J."/>
            <person name="Takazaki Y."/>
            <person name="Terasawa K."/>
            <person name="Tsuji K."/>
            <person name="Waki K."/>
            <person name="Yamagata H."/>
            <person name="Yamane H."/>
            <person name="Yoshiki S."/>
            <person name="Yoshihara R."/>
            <person name="Yukawa K."/>
            <person name="Zhong H."/>
            <person name="Iwama H."/>
            <person name="Endo T."/>
            <person name="Ito H."/>
            <person name="Hahn J.H."/>
            <person name="Kim H.I."/>
            <person name="Eun M.Y."/>
            <person name="Yano M."/>
            <person name="Jiang J."/>
            <person name="Gojobori T."/>
        </authorList>
    </citation>
    <scope>NUCLEOTIDE SEQUENCE [LARGE SCALE GENOMIC DNA]</scope>
</reference>
<dbReference type="EMBL" id="AP003219">
    <property type="protein sequence ID" value="BAD45060.1"/>
    <property type="molecule type" value="Genomic_DNA"/>
</dbReference>